<evidence type="ECO:0000313" key="2">
    <source>
        <dbReference type="EMBL" id="NMW65200.1"/>
    </source>
</evidence>
<evidence type="ECO:0000259" key="1">
    <source>
        <dbReference type="PROSITE" id="PS51186"/>
    </source>
</evidence>
<dbReference type="InterPro" id="IPR016181">
    <property type="entry name" value="Acyl_CoA_acyltransferase"/>
</dbReference>
<dbReference type="AlphaFoldDB" id="A0A7Y0U1E9"/>
<evidence type="ECO:0000313" key="3">
    <source>
        <dbReference type="Proteomes" id="UP000578252"/>
    </source>
</evidence>
<comment type="caution">
    <text evidence="2">The sequence shown here is derived from an EMBL/GenBank/DDBJ whole genome shotgun (WGS) entry which is preliminary data.</text>
</comment>
<gene>
    <name evidence="2" type="ORF">HHJ78_06575</name>
</gene>
<dbReference type="Pfam" id="PF00583">
    <property type="entry name" value="Acetyltransf_1"/>
    <property type="match status" value="1"/>
</dbReference>
<dbReference type="GO" id="GO:0016747">
    <property type="term" value="F:acyltransferase activity, transferring groups other than amino-acyl groups"/>
    <property type="evidence" value="ECO:0007669"/>
    <property type="project" value="InterPro"/>
</dbReference>
<dbReference type="PROSITE" id="PS51186">
    <property type="entry name" value="GNAT"/>
    <property type="match status" value="1"/>
</dbReference>
<dbReference type="RefSeq" id="WP_169771985.1">
    <property type="nucleotide sequence ID" value="NZ_JABCUR010000005.1"/>
</dbReference>
<name>A0A7Y0U1E9_9ACTO</name>
<organism evidence="2 3">
    <name type="scientific">Mobiluncus mulieris</name>
    <dbReference type="NCBI Taxonomy" id="2052"/>
    <lineage>
        <taxon>Bacteria</taxon>
        <taxon>Bacillati</taxon>
        <taxon>Actinomycetota</taxon>
        <taxon>Actinomycetes</taxon>
        <taxon>Actinomycetales</taxon>
        <taxon>Actinomycetaceae</taxon>
        <taxon>Mobiluncus</taxon>
    </lineage>
</organism>
<dbReference type="Proteomes" id="UP000578252">
    <property type="component" value="Unassembled WGS sequence"/>
</dbReference>
<keyword evidence="2" id="KW-0808">Transferase</keyword>
<reference evidence="2 3" key="1">
    <citation type="submission" date="2020-04" db="EMBL/GenBank/DDBJ databases">
        <title>Antimicrobial susceptibility and clonality of vaginal-derived multi-drug resistant Mobiluncus isolates in China.</title>
        <authorList>
            <person name="Zhang X."/>
        </authorList>
    </citation>
    <scope>NUCLEOTIDE SEQUENCE [LARGE SCALE GENOMIC DNA]</scope>
    <source>
        <strain evidence="2 3">13</strain>
    </source>
</reference>
<protein>
    <submittedName>
        <fullName evidence="2">GNAT family N-acetyltransferase</fullName>
    </submittedName>
</protein>
<dbReference type="EMBL" id="JABCUR010000005">
    <property type="protein sequence ID" value="NMW65200.1"/>
    <property type="molecule type" value="Genomic_DNA"/>
</dbReference>
<feature type="domain" description="N-acetyltransferase" evidence="1">
    <location>
        <begin position="3"/>
        <end position="164"/>
    </location>
</feature>
<dbReference type="InterPro" id="IPR000182">
    <property type="entry name" value="GNAT_dom"/>
</dbReference>
<proteinExistence type="predicted"/>
<dbReference type="Gene3D" id="3.40.630.30">
    <property type="match status" value="1"/>
</dbReference>
<dbReference type="CDD" id="cd04301">
    <property type="entry name" value="NAT_SF"/>
    <property type="match status" value="1"/>
</dbReference>
<accession>A0A7Y0U1E9</accession>
<dbReference type="SUPFAM" id="SSF55729">
    <property type="entry name" value="Acyl-CoA N-acyltransferases (Nat)"/>
    <property type="match status" value="1"/>
</dbReference>
<sequence>MEIQYRDKLLPNQAQALVHELLVHAFGPEELGEPAALIAELQNADMFTFSAWDGVKPLGASISWQATHEVVLFSWLAVSPATRGHGVGTKLIRDTIDYWESRPEIKLILGEIEDPNRHEGSAAHGDPKRRWALYQRIGAKYLDFPFEMPRLSPQVPVGEDMWLISFGGSAHPAINPETGNLQGLGLGRPLRDFLRAYVENSGESRGATGKYRAPIERMLAAAASLD</sequence>